<keyword evidence="9 12" id="KW-0472">Membrane</keyword>
<evidence type="ECO:0000256" key="1">
    <source>
        <dbReference type="ARBA" id="ARBA00004606"/>
    </source>
</evidence>
<dbReference type="UniPathway" id="UPA00378"/>
<comment type="caution">
    <text evidence="15">The sequence shown here is derived from an EMBL/GenBank/DDBJ whole genome shotgun (WGS) entry which is preliminary data.</text>
</comment>
<evidence type="ECO:0000256" key="5">
    <source>
        <dbReference type="ARBA" id="ARBA00022679"/>
    </source>
</evidence>
<feature type="domain" description="Fucosyltransferase N-terminal" evidence="14">
    <location>
        <begin position="8"/>
        <end position="89"/>
    </location>
</feature>
<evidence type="ECO:0000313" key="16">
    <source>
        <dbReference type="Proteomes" id="UP000603453"/>
    </source>
</evidence>
<proteinExistence type="inferred from homology"/>
<keyword evidence="5 12" id="KW-0808">Transferase</keyword>
<comment type="pathway">
    <text evidence="2">Protein modification; protein glycosylation.</text>
</comment>
<dbReference type="PANTHER" id="PTHR11929">
    <property type="entry name" value="ALPHA- 1,3 -FUCOSYLTRANSFERASE"/>
    <property type="match status" value="1"/>
</dbReference>
<accession>A0A8H7RMC0</accession>
<dbReference type="SUPFAM" id="SSF53756">
    <property type="entry name" value="UDP-Glycosyltransferase/glycogen phosphorylase"/>
    <property type="match status" value="1"/>
</dbReference>
<dbReference type="FunFam" id="3.40.50.11660:FF:000002">
    <property type="entry name" value="Alpha-(1,3)-fucosyltransferase"/>
    <property type="match status" value="1"/>
</dbReference>
<evidence type="ECO:0000256" key="2">
    <source>
        <dbReference type="ARBA" id="ARBA00004922"/>
    </source>
</evidence>
<name>A0A8H7RMC0_9FUNG</name>
<keyword evidence="10" id="KW-0325">Glycoprotein</keyword>
<dbReference type="InterPro" id="IPR031481">
    <property type="entry name" value="Glyco_tran_10_N"/>
</dbReference>
<dbReference type="InterPro" id="IPR001503">
    <property type="entry name" value="Glyco_trans_10"/>
</dbReference>
<feature type="domain" description="Fucosyltransferase C-terminal" evidence="13">
    <location>
        <begin position="115"/>
        <end position="283"/>
    </location>
</feature>
<dbReference type="Proteomes" id="UP000603453">
    <property type="component" value="Unassembled WGS sequence"/>
</dbReference>
<sequence>MDQWQDYTIDKCNLPYTCQMTHDRTKRVDSSVVIFHASDLDKMTSLPPLDKDRAWVYHTAEAPHYTPKEFHLMQYSMTYRLDSDFPWGYLDEDTLLPVMESPLASATAAAPIEKEKGASVAWIVSNCKASNDRHHYVKELSRWINVDIYGHCNNNKVFPANVSTVELVSRYHFYLSFENSNCKDYVTEKLSTAYLAGVVPVVDGPSDYGPFIPNTHAVIRTDDFDSPRALADYLNTLMHNKTLYNQYLSFRQPHGVSDRFKKTLKAYKKGQCDLCTLAYERHNDMTSYSPGKKIYLDNTCVLHKHFNYKRWDVLSTYFLVFLAALVILFYLIKLYKTSRRTKTARSSVN</sequence>
<dbReference type="EC" id="2.4.1.-" evidence="12"/>
<dbReference type="Pfam" id="PF00852">
    <property type="entry name" value="Glyco_transf_10"/>
    <property type="match status" value="1"/>
</dbReference>
<dbReference type="InterPro" id="IPR055270">
    <property type="entry name" value="Glyco_tran_10_C"/>
</dbReference>
<evidence type="ECO:0000256" key="9">
    <source>
        <dbReference type="ARBA" id="ARBA00023136"/>
    </source>
</evidence>
<keyword evidence="6 12" id="KW-0812">Transmembrane</keyword>
<dbReference type="AlphaFoldDB" id="A0A8H7RMC0"/>
<keyword evidence="4 12" id="KW-0328">Glycosyltransferase</keyword>
<evidence type="ECO:0000256" key="7">
    <source>
        <dbReference type="ARBA" id="ARBA00022968"/>
    </source>
</evidence>
<organism evidence="15 16">
    <name type="scientific">Mucor saturninus</name>
    <dbReference type="NCBI Taxonomy" id="64648"/>
    <lineage>
        <taxon>Eukaryota</taxon>
        <taxon>Fungi</taxon>
        <taxon>Fungi incertae sedis</taxon>
        <taxon>Mucoromycota</taxon>
        <taxon>Mucoromycotina</taxon>
        <taxon>Mucoromycetes</taxon>
        <taxon>Mucorales</taxon>
        <taxon>Mucorineae</taxon>
        <taxon>Mucoraceae</taxon>
        <taxon>Mucor</taxon>
    </lineage>
</organism>
<evidence type="ECO:0000313" key="15">
    <source>
        <dbReference type="EMBL" id="KAG2213190.1"/>
    </source>
</evidence>
<protein>
    <recommendedName>
        <fullName evidence="12">Fucosyltransferase</fullName>
        <ecNumber evidence="12">2.4.1.-</ecNumber>
    </recommendedName>
</protein>
<evidence type="ECO:0000259" key="14">
    <source>
        <dbReference type="Pfam" id="PF17039"/>
    </source>
</evidence>
<evidence type="ECO:0000256" key="11">
    <source>
        <dbReference type="ARBA" id="ARBA00037847"/>
    </source>
</evidence>
<keyword evidence="16" id="KW-1185">Reference proteome</keyword>
<dbReference type="OrthoDB" id="427096at2759"/>
<reference evidence="15" key="1">
    <citation type="submission" date="2020-12" db="EMBL/GenBank/DDBJ databases">
        <title>Metabolic potential, ecology and presence of endohyphal bacteria is reflected in genomic diversity of Mucoromycotina.</title>
        <authorList>
            <person name="Muszewska A."/>
            <person name="Okrasinska A."/>
            <person name="Steczkiewicz K."/>
            <person name="Drgas O."/>
            <person name="Orlowska M."/>
            <person name="Perlinska-Lenart U."/>
            <person name="Aleksandrzak-Piekarczyk T."/>
            <person name="Szatraj K."/>
            <person name="Zielenkiewicz U."/>
            <person name="Pilsyk S."/>
            <person name="Malc E."/>
            <person name="Mieczkowski P."/>
            <person name="Kruszewska J.S."/>
            <person name="Biernat P."/>
            <person name="Pawlowska J."/>
        </authorList>
    </citation>
    <scope>NUCLEOTIDE SEQUENCE</scope>
    <source>
        <strain evidence="15">WA0000017839</strain>
    </source>
</reference>
<dbReference type="Gene3D" id="3.40.50.11660">
    <property type="entry name" value="Glycosyl transferase family 10, C-terminal domain"/>
    <property type="match status" value="1"/>
</dbReference>
<evidence type="ECO:0000256" key="3">
    <source>
        <dbReference type="ARBA" id="ARBA00008919"/>
    </source>
</evidence>
<dbReference type="InterPro" id="IPR038577">
    <property type="entry name" value="GT10-like_C_sf"/>
</dbReference>
<keyword evidence="12" id="KW-0333">Golgi apparatus</keyword>
<dbReference type="PANTHER" id="PTHR11929:SF194">
    <property type="entry name" value="ALPHA-(1,3)-FUCOSYLTRANSFERASE 10"/>
    <property type="match status" value="1"/>
</dbReference>
<keyword evidence="8 12" id="KW-1133">Transmembrane helix</keyword>
<dbReference type="GO" id="GO:0032580">
    <property type="term" value="C:Golgi cisterna membrane"/>
    <property type="evidence" value="ECO:0007669"/>
    <property type="project" value="UniProtKB-SubCell"/>
</dbReference>
<evidence type="ECO:0000259" key="13">
    <source>
        <dbReference type="Pfam" id="PF00852"/>
    </source>
</evidence>
<dbReference type="EMBL" id="JAEPRD010000004">
    <property type="protein sequence ID" value="KAG2213190.1"/>
    <property type="molecule type" value="Genomic_DNA"/>
</dbReference>
<evidence type="ECO:0000256" key="4">
    <source>
        <dbReference type="ARBA" id="ARBA00022676"/>
    </source>
</evidence>
<gene>
    <name evidence="15" type="ORF">INT47_011339</name>
</gene>
<comment type="similarity">
    <text evidence="3 12">Belongs to the glycosyltransferase 10 family.</text>
</comment>
<evidence type="ECO:0000256" key="8">
    <source>
        <dbReference type="ARBA" id="ARBA00022989"/>
    </source>
</evidence>
<dbReference type="Pfam" id="PF17039">
    <property type="entry name" value="Glyco_tran_10_N"/>
    <property type="match status" value="1"/>
</dbReference>
<evidence type="ECO:0000256" key="10">
    <source>
        <dbReference type="ARBA" id="ARBA00023180"/>
    </source>
</evidence>
<feature type="transmembrane region" description="Helical" evidence="12">
    <location>
        <begin position="314"/>
        <end position="332"/>
    </location>
</feature>
<evidence type="ECO:0000256" key="12">
    <source>
        <dbReference type="RuleBase" id="RU003832"/>
    </source>
</evidence>
<evidence type="ECO:0000256" key="6">
    <source>
        <dbReference type="ARBA" id="ARBA00022692"/>
    </source>
</evidence>
<dbReference type="GO" id="GO:0046920">
    <property type="term" value="F:alpha-(1-&gt;3)-fucosyltransferase activity"/>
    <property type="evidence" value="ECO:0007669"/>
    <property type="project" value="TreeGrafter"/>
</dbReference>
<keyword evidence="7" id="KW-0735">Signal-anchor</keyword>
<comment type="subcellular location">
    <subcellularLocation>
        <location evidence="11">Endomembrane system</location>
        <topology evidence="11">Single-pass membrane protein</topology>
    </subcellularLocation>
    <subcellularLocation>
        <location evidence="12">Golgi apparatus</location>
        <location evidence="12">Golgi stack membrane</location>
        <topology evidence="12">Single-pass type II membrane protein</topology>
    </subcellularLocation>
    <subcellularLocation>
        <location evidence="1">Membrane</location>
        <topology evidence="1">Single-pass type II membrane protein</topology>
    </subcellularLocation>
</comment>